<evidence type="ECO:0000256" key="4">
    <source>
        <dbReference type="PROSITE-ProRule" id="PRU00267"/>
    </source>
</evidence>
<organism evidence="7 8">
    <name type="scientific">Glossina brevipalpis</name>
    <dbReference type="NCBI Taxonomy" id="37001"/>
    <lineage>
        <taxon>Eukaryota</taxon>
        <taxon>Metazoa</taxon>
        <taxon>Ecdysozoa</taxon>
        <taxon>Arthropoda</taxon>
        <taxon>Hexapoda</taxon>
        <taxon>Insecta</taxon>
        <taxon>Pterygota</taxon>
        <taxon>Neoptera</taxon>
        <taxon>Endopterygota</taxon>
        <taxon>Diptera</taxon>
        <taxon>Brachycera</taxon>
        <taxon>Muscomorpha</taxon>
        <taxon>Hippoboscoidea</taxon>
        <taxon>Glossinidae</taxon>
        <taxon>Glossina</taxon>
    </lineage>
</organism>
<reference evidence="7" key="2">
    <citation type="submission" date="2020-05" db="UniProtKB">
        <authorList>
            <consortium name="EnsemblMetazoa"/>
        </authorList>
    </citation>
    <scope>IDENTIFICATION</scope>
    <source>
        <strain evidence="7">IAEA</strain>
    </source>
</reference>
<feature type="compositionally biased region" description="Low complexity" evidence="5">
    <location>
        <begin position="261"/>
        <end position="279"/>
    </location>
</feature>
<dbReference type="VEuPathDB" id="VectorBase:GBRI031055"/>
<dbReference type="PANTHER" id="PTHR45781:SF1">
    <property type="entry name" value="HMG BOX DOMAIN-CONTAINING PROTEIN"/>
    <property type="match status" value="1"/>
</dbReference>
<proteinExistence type="predicted"/>
<dbReference type="SUPFAM" id="SSF47095">
    <property type="entry name" value="HMG-box"/>
    <property type="match status" value="1"/>
</dbReference>
<evidence type="ECO:0000259" key="6">
    <source>
        <dbReference type="PROSITE" id="PS50118"/>
    </source>
</evidence>
<feature type="region of interest" description="Disordered" evidence="5">
    <location>
        <begin position="79"/>
        <end position="107"/>
    </location>
</feature>
<dbReference type="InterPro" id="IPR009071">
    <property type="entry name" value="HMG_box_dom"/>
</dbReference>
<keyword evidence="2 4" id="KW-0238">DNA-binding</keyword>
<name>A0A1A9WT74_9MUSC</name>
<dbReference type="Proteomes" id="UP000091820">
    <property type="component" value="Unassembled WGS sequence"/>
</dbReference>
<dbReference type="AlphaFoldDB" id="A0A1A9WT74"/>
<evidence type="ECO:0000313" key="7">
    <source>
        <dbReference type="EnsemblMetazoa" id="GBRI031055-PA"/>
    </source>
</evidence>
<dbReference type="PANTHER" id="PTHR45781">
    <property type="entry name" value="AGAP000281-PA"/>
    <property type="match status" value="1"/>
</dbReference>
<feature type="region of interest" description="Disordered" evidence="5">
    <location>
        <begin position="17"/>
        <end position="56"/>
    </location>
</feature>
<accession>A0A1A9WT74</accession>
<dbReference type="PROSITE" id="PS50118">
    <property type="entry name" value="HMG_BOX_2"/>
    <property type="match status" value="1"/>
</dbReference>
<dbReference type="Pfam" id="PF00505">
    <property type="entry name" value="HMG_box"/>
    <property type="match status" value="1"/>
</dbReference>
<evidence type="ECO:0000256" key="3">
    <source>
        <dbReference type="ARBA" id="ARBA00023242"/>
    </source>
</evidence>
<dbReference type="GO" id="GO:0031490">
    <property type="term" value="F:chromatin DNA binding"/>
    <property type="evidence" value="ECO:0007669"/>
    <property type="project" value="TreeGrafter"/>
</dbReference>
<dbReference type="STRING" id="37001.A0A1A9WT74"/>
<dbReference type="SMART" id="SM00398">
    <property type="entry name" value="HMG"/>
    <property type="match status" value="1"/>
</dbReference>
<feature type="compositionally biased region" description="Polar residues" evidence="5">
    <location>
        <begin position="20"/>
        <end position="56"/>
    </location>
</feature>
<dbReference type="CDD" id="cd21995">
    <property type="entry name" value="HMG-box_TOX-like"/>
    <property type="match status" value="1"/>
</dbReference>
<dbReference type="EnsemblMetazoa" id="GBRI031055-RA">
    <property type="protein sequence ID" value="GBRI031055-PA"/>
    <property type="gene ID" value="GBRI031055"/>
</dbReference>
<keyword evidence="8" id="KW-1185">Reference proteome</keyword>
<reference evidence="8" key="1">
    <citation type="submission" date="2014-03" db="EMBL/GenBank/DDBJ databases">
        <authorList>
            <person name="Aksoy S."/>
            <person name="Warren W."/>
            <person name="Wilson R.K."/>
        </authorList>
    </citation>
    <scope>NUCLEOTIDE SEQUENCE [LARGE SCALE GENOMIC DNA]</scope>
    <source>
        <strain evidence="8">IAEA</strain>
    </source>
</reference>
<dbReference type="GO" id="GO:0006357">
    <property type="term" value="P:regulation of transcription by RNA polymerase II"/>
    <property type="evidence" value="ECO:0007669"/>
    <property type="project" value="TreeGrafter"/>
</dbReference>
<evidence type="ECO:0000313" key="8">
    <source>
        <dbReference type="Proteomes" id="UP000091820"/>
    </source>
</evidence>
<protein>
    <recommendedName>
        <fullName evidence="6">HMG box domain-containing protein</fullName>
    </recommendedName>
</protein>
<dbReference type="InterPro" id="IPR051365">
    <property type="entry name" value="TOX_HMG-box_domain"/>
</dbReference>
<feature type="region of interest" description="Disordered" evidence="5">
    <location>
        <begin position="261"/>
        <end position="282"/>
    </location>
</feature>
<comment type="subcellular location">
    <subcellularLocation>
        <location evidence="1">Nucleus</location>
    </subcellularLocation>
</comment>
<dbReference type="Gene3D" id="1.10.30.10">
    <property type="entry name" value="High mobility group box domain"/>
    <property type="match status" value="1"/>
</dbReference>
<evidence type="ECO:0000256" key="1">
    <source>
        <dbReference type="ARBA" id="ARBA00004123"/>
    </source>
</evidence>
<keyword evidence="3 4" id="KW-0539">Nucleus</keyword>
<evidence type="ECO:0000256" key="5">
    <source>
        <dbReference type="SAM" id="MobiDB-lite"/>
    </source>
</evidence>
<dbReference type="GO" id="GO:0005634">
    <property type="term" value="C:nucleus"/>
    <property type="evidence" value="ECO:0007669"/>
    <property type="project" value="UniProtKB-SubCell"/>
</dbReference>
<feature type="DNA-binding region" description="HMG box" evidence="4">
    <location>
        <begin position="133"/>
        <end position="201"/>
    </location>
</feature>
<dbReference type="InterPro" id="IPR036910">
    <property type="entry name" value="HMG_box_dom_sf"/>
</dbReference>
<evidence type="ECO:0000256" key="2">
    <source>
        <dbReference type="ARBA" id="ARBA00023125"/>
    </source>
</evidence>
<feature type="domain" description="HMG box" evidence="6">
    <location>
        <begin position="133"/>
        <end position="201"/>
    </location>
</feature>
<sequence>MNTQFHIPSFGDEVFDLNDDGSNSNSVTNANGMLSANNNSSYMYPQQTEQSQGLQNKKVTDINNISEEYYSANDDSYVSSTTMTNHSSSNSQHYSTPNNIITSTPTNSTIASRKQIQSSTNVNNSNNSDPNEPTKPVSAYALFFRDTVSAIKHENPNCPFQELSRIVASMWDVLDPVHKNVYNKRNEMARNEYIKQMRIYRQQQLEQQQTVKTLQQQQDQTQTLVNNDLKCTNQQIQGTSTSFPINTNAHEAHVNVNINGQQHQQHPSSLQQQQHQSTQYRNSSIAGLETPSQQRRSPITIANVIISNRAAITSTTPGPTDKQMLNEEGSMQKCTRENCNKRAIINPDWEDEYCSNECVVIHCRNVFNSWVQSKNK</sequence>